<protein>
    <submittedName>
        <fullName evidence="2">Uncharacterized protein</fullName>
    </submittedName>
</protein>
<dbReference type="EMBL" id="ML993935">
    <property type="protein sequence ID" value="KAF2202494.1"/>
    <property type="molecule type" value="Genomic_DNA"/>
</dbReference>
<feature type="compositionally biased region" description="Low complexity" evidence="1">
    <location>
        <begin position="13"/>
        <end position="28"/>
    </location>
</feature>
<dbReference type="OrthoDB" id="5408144at2759"/>
<evidence type="ECO:0000313" key="3">
    <source>
        <dbReference type="Proteomes" id="UP000799536"/>
    </source>
</evidence>
<accession>A0A9P4MR27</accession>
<evidence type="ECO:0000256" key="1">
    <source>
        <dbReference type="SAM" id="MobiDB-lite"/>
    </source>
</evidence>
<dbReference type="Proteomes" id="UP000799536">
    <property type="component" value="Unassembled WGS sequence"/>
</dbReference>
<feature type="compositionally biased region" description="Basic and acidic residues" evidence="1">
    <location>
        <begin position="191"/>
        <end position="207"/>
    </location>
</feature>
<gene>
    <name evidence="2" type="ORF">GQ43DRAFT_310631</name>
</gene>
<comment type="caution">
    <text evidence="2">The sequence shown here is derived from an EMBL/GenBank/DDBJ whole genome shotgun (WGS) entry which is preliminary data.</text>
</comment>
<feature type="region of interest" description="Disordered" evidence="1">
    <location>
        <begin position="100"/>
        <end position="119"/>
    </location>
</feature>
<evidence type="ECO:0000313" key="2">
    <source>
        <dbReference type="EMBL" id="KAF2202494.1"/>
    </source>
</evidence>
<proteinExistence type="predicted"/>
<feature type="region of interest" description="Disordered" evidence="1">
    <location>
        <begin position="71"/>
        <end position="94"/>
    </location>
</feature>
<name>A0A9P4MR27_9PLEO</name>
<reference evidence="2" key="1">
    <citation type="journal article" date="2020" name="Stud. Mycol.">
        <title>101 Dothideomycetes genomes: a test case for predicting lifestyles and emergence of pathogens.</title>
        <authorList>
            <person name="Haridas S."/>
            <person name="Albert R."/>
            <person name="Binder M."/>
            <person name="Bloem J."/>
            <person name="Labutti K."/>
            <person name="Salamov A."/>
            <person name="Andreopoulos B."/>
            <person name="Baker S."/>
            <person name="Barry K."/>
            <person name="Bills G."/>
            <person name="Bluhm B."/>
            <person name="Cannon C."/>
            <person name="Castanera R."/>
            <person name="Culley D."/>
            <person name="Daum C."/>
            <person name="Ezra D."/>
            <person name="Gonzalez J."/>
            <person name="Henrissat B."/>
            <person name="Kuo A."/>
            <person name="Liang C."/>
            <person name="Lipzen A."/>
            <person name="Lutzoni F."/>
            <person name="Magnuson J."/>
            <person name="Mondo S."/>
            <person name="Nolan M."/>
            <person name="Ohm R."/>
            <person name="Pangilinan J."/>
            <person name="Park H.-J."/>
            <person name="Ramirez L."/>
            <person name="Alfaro M."/>
            <person name="Sun H."/>
            <person name="Tritt A."/>
            <person name="Yoshinaga Y."/>
            <person name="Zwiers L.-H."/>
            <person name="Turgeon B."/>
            <person name="Goodwin S."/>
            <person name="Spatafora J."/>
            <person name="Crous P."/>
            <person name="Grigoriev I."/>
        </authorList>
    </citation>
    <scope>NUCLEOTIDE SEQUENCE</scope>
    <source>
        <strain evidence="2">ATCC 74209</strain>
    </source>
</reference>
<sequence>MPFRERLRRAFNSSSSSKSSKSSKSSTSIDPLHYQPGEKMPPLKYRRPVDPEHKAKLESYSWAQAWRRKSEASMYSPMGSRLPSRKNSITTLERRSIGQRKVSFTEAGGDGRESAVDSGVGVCVGGLVREGSDEEGDVGNVGLSRQQTRDSAKRCGSSVNRRSPSIKSVTSRRRPNSGKDQQFTPDNLELALKHSHLEPSKEERESDSSGEPSPKVIVSQE</sequence>
<feature type="region of interest" description="Disordered" evidence="1">
    <location>
        <begin position="1"/>
        <end position="51"/>
    </location>
</feature>
<dbReference type="AlphaFoldDB" id="A0A9P4MR27"/>
<feature type="region of interest" description="Disordered" evidence="1">
    <location>
        <begin position="129"/>
        <end position="221"/>
    </location>
</feature>
<feature type="compositionally biased region" description="Polar residues" evidence="1">
    <location>
        <begin position="157"/>
        <end position="169"/>
    </location>
</feature>
<organism evidence="2 3">
    <name type="scientific">Delitschia confertaspora ATCC 74209</name>
    <dbReference type="NCBI Taxonomy" id="1513339"/>
    <lineage>
        <taxon>Eukaryota</taxon>
        <taxon>Fungi</taxon>
        <taxon>Dikarya</taxon>
        <taxon>Ascomycota</taxon>
        <taxon>Pezizomycotina</taxon>
        <taxon>Dothideomycetes</taxon>
        <taxon>Pleosporomycetidae</taxon>
        <taxon>Pleosporales</taxon>
        <taxon>Delitschiaceae</taxon>
        <taxon>Delitschia</taxon>
    </lineage>
</organism>
<keyword evidence="3" id="KW-1185">Reference proteome</keyword>